<protein>
    <submittedName>
        <fullName evidence="2">Uncharacterized protein</fullName>
    </submittedName>
</protein>
<organism evidence="2 3">
    <name type="scientific">Papaver somniferum</name>
    <name type="common">Opium poppy</name>
    <dbReference type="NCBI Taxonomy" id="3469"/>
    <lineage>
        <taxon>Eukaryota</taxon>
        <taxon>Viridiplantae</taxon>
        <taxon>Streptophyta</taxon>
        <taxon>Embryophyta</taxon>
        <taxon>Tracheophyta</taxon>
        <taxon>Spermatophyta</taxon>
        <taxon>Magnoliopsida</taxon>
        <taxon>Ranunculales</taxon>
        <taxon>Papaveraceae</taxon>
        <taxon>Papaveroideae</taxon>
        <taxon>Papaver</taxon>
    </lineage>
</organism>
<dbReference type="EMBL" id="CM010715">
    <property type="protein sequence ID" value="RZC44980.1"/>
    <property type="molecule type" value="Genomic_DNA"/>
</dbReference>
<dbReference type="PANTHER" id="PTHR33384:SF17">
    <property type="entry name" value="VQ DOMAIN-CONTAINING PROTEIN"/>
    <property type="match status" value="1"/>
</dbReference>
<dbReference type="OMA" id="VQFVHQM"/>
<dbReference type="PANTHER" id="PTHR33384">
    <property type="entry name" value="EXPRESSED PROTEIN"/>
    <property type="match status" value="1"/>
</dbReference>
<gene>
    <name evidence="2" type="ORF">C5167_037922</name>
</gene>
<dbReference type="Proteomes" id="UP000316621">
    <property type="component" value="Chromosome 1"/>
</dbReference>
<proteinExistence type="predicted"/>
<dbReference type="OrthoDB" id="646413at2759"/>
<evidence type="ECO:0000313" key="3">
    <source>
        <dbReference type="Proteomes" id="UP000316621"/>
    </source>
</evidence>
<dbReference type="Gramene" id="RZC44980">
    <property type="protein sequence ID" value="RZC44980"/>
    <property type="gene ID" value="C5167_037922"/>
</dbReference>
<evidence type="ECO:0000256" key="1">
    <source>
        <dbReference type="SAM" id="MobiDB-lite"/>
    </source>
</evidence>
<dbReference type="AlphaFoldDB" id="A0A4Y7IAZ3"/>
<reference evidence="2 3" key="1">
    <citation type="journal article" date="2018" name="Science">
        <title>The opium poppy genome and morphinan production.</title>
        <authorList>
            <person name="Guo L."/>
            <person name="Winzer T."/>
            <person name="Yang X."/>
            <person name="Li Y."/>
            <person name="Ning Z."/>
            <person name="He Z."/>
            <person name="Teodor R."/>
            <person name="Lu Y."/>
            <person name="Bowser T.A."/>
            <person name="Graham I.A."/>
            <person name="Ye K."/>
        </authorList>
    </citation>
    <scope>NUCLEOTIDE SEQUENCE [LARGE SCALE GENOMIC DNA]</scope>
    <source>
        <strain evidence="3">cv. HN1</strain>
        <tissue evidence="2">Leaves</tissue>
    </source>
</reference>
<sequence>MHRLGVKSNLRDSGSEIAKLRFGGGGGGRVEEAPPACPKPRRLGAGLPDFLKLHKCTKHSQVSTDGRSEILNMIASANKVEETIESGCTGCSQLCYVGSPPSRSDNPLVHDVEFIHQMELLSPFTRSKLSDRFGITSVSPS</sequence>
<name>A0A4Y7IAZ3_PAPSO</name>
<evidence type="ECO:0000313" key="2">
    <source>
        <dbReference type="EMBL" id="RZC44980.1"/>
    </source>
</evidence>
<accession>A0A4Y7IAZ3</accession>
<keyword evidence="3" id="KW-1185">Reference proteome</keyword>
<feature type="region of interest" description="Disordered" evidence="1">
    <location>
        <begin position="17"/>
        <end position="41"/>
    </location>
</feature>